<dbReference type="AlphaFoldDB" id="A0AAX2RDJ9"/>
<dbReference type="RefSeq" id="WP_134257670.1">
    <property type="nucleotide sequence ID" value="NZ_CAJMXM010000005.1"/>
</dbReference>
<gene>
    <name evidence="1" type="ORF">E3D37_39225</name>
</gene>
<proteinExistence type="predicted"/>
<organism evidence="1 2">
    <name type="scientific">Burkholderia cepacia</name>
    <name type="common">Pseudomonas cepacia</name>
    <dbReference type="NCBI Taxonomy" id="292"/>
    <lineage>
        <taxon>Bacteria</taxon>
        <taxon>Pseudomonadati</taxon>
        <taxon>Pseudomonadota</taxon>
        <taxon>Betaproteobacteria</taxon>
        <taxon>Burkholderiales</taxon>
        <taxon>Burkholderiaceae</taxon>
        <taxon>Burkholderia</taxon>
        <taxon>Burkholderia cepacia complex</taxon>
    </lineage>
</organism>
<evidence type="ECO:0000313" key="1">
    <source>
        <dbReference type="EMBL" id="TEU34447.1"/>
    </source>
</evidence>
<evidence type="ECO:0000313" key="2">
    <source>
        <dbReference type="Proteomes" id="UP000298234"/>
    </source>
</evidence>
<dbReference type="EMBL" id="SNSQ01000074">
    <property type="protein sequence ID" value="TEU34447.1"/>
    <property type="molecule type" value="Genomic_DNA"/>
</dbReference>
<comment type="caution">
    <text evidence="1">The sequence shown here is derived from an EMBL/GenBank/DDBJ whole genome shotgun (WGS) entry which is preliminary data.</text>
</comment>
<accession>A0AAX2RDJ9</accession>
<dbReference type="Proteomes" id="UP000298234">
    <property type="component" value="Unassembled WGS sequence"/>
</dbReference>
<name>A0AAX2RDJ9_BURCE</name>
<sequence length="121" mass="13628">MKRIFEVCFRWHATDVEQGTFTEQAEASVQDQAVCLVARRMATMSGGCGADATEEEVREFVVEAEERLEYVVELSTRVWRDLESILADELAGQQLDPAAVIELIKEHRERVTKPMATQVAA</sequence>
<protein>
    <submittedName>
        <fullName evidence="1">Uncharacterized protein</fullName>
    </submittedName>
</protein>
<reference evidence="1 2" key="1">
    <citation type="submission" date="2019-03" db="EMBL/GenBank/DDBJ databases">
        <title>Burkholderia cepacia outbreak.</title>
        <authorList>
            <person name="Farzana R."/>
            <person name="Walsh T.R."/>
        </authorList>
    </citation>
    <scope>NUCLEOTIDE SEQUENCE [LARGE SCALE GENOMIC DNA]</scope>
    <source>
        <strain evidence="2">d13</strain>
    </source>
</reference>